<accession>A0A2P5WGN9</accession>
<sequence length="103" mass="11579">MVAKVTWTKTSVTIIGPLRNSLRRKHLHAIDLRAMVEEGSNYCVITPPKKLNVTVIDTYDEHQMAMTFSLAAQRFQLPSKILVVLGKPSPNTSKFSRGLRSIK</sequence>
<protein>
    <recommendedName>
        <fullName evidence="2">Enolpyruvate transferase domain-containing protein</fullName>
    </recommendedName>
</protein>
<evidence type="ECO:0000313" key="4">
    <source>
        <dbReference type="Proteomes" id="UP000239757"/>
    </source>
</evidence>
<dbReference type="SUPFAM" id="SSF55205">
    <property type="entry name" value="EPT/RTPC-like"/>
    <property type="match status" value="1"/>
</dbReference>
<organism evidence="3 4">
    <name type="scientific">Gossypium barbadense</name>
    <name type="common">Sea Island cotton</name>
    <name type="synonym">Hibiscus barbadensis</name>
    <dbReference type="NCBI Taxonomy" id="3634"/>
    <lineage>
        <taxon>Eukaryota</taxon>
        <taxon>Viridiplantae</taxon>
        <taxon>Streptophyta</taxon>
        <taxon>Embryophyta</taxon>
        <taxon>Tracheophyta</taxon>
        <taxon>Spermatophyta</taxon>
        <taxon>Magnoliopsida</taxon>
        <taxon>eudicotyledons</taxon>
        <taxon>Gunneridae</taxon>
        <taxon>Pentapetalae</taxon>
        <taxon>rosids</taxon>
        <taxon>malvids</taxon>
        <taxon>Malvales</taxon>
        <taxon>Malvaceae</taxon>
        <taxon>Malvoideae</taxon>
        <taxon>Gossypium</taxon>
    </lineage>
</organism>
<name>A0A2P5WGN9_GOSBA</name>
<evidence type="ECO:0000256" key="1">
    <source>
        <dbReference type="ARBA" id="ARBA00022679"/>
    </source>
</evidence>
<evidence type="ECO:0000313" key="3">
    <source>
        <dbReference type="EMBL" id="PPR90258.1"/>
    </source>
</evidence>
<dbReference type="AlphaFoldDB" id="A0A2P5WGN9"/>
<dbReference type="InterPro" id="IPR001986">
    <property type="entry name" value="Enolpyruvate_Tfrase_dom"/>
</dbReference>
<dbReference type="Gene3D" id="3.65.10.10">
    <property type="entry name" value="Enolpyruvate transferase domain"/>
    <property type="match status" value="1"/>
</dbReference>
<evidence type="ECO:0000259" key="2">
    <source>
        <dbReference type="Pfam" id="PF00275"/>
    </source>
</evidence>
<dbReference type="OrthoDB" id="197068at2759"/>
<dbReference type="Pfam" id="PF00275">
    <property type="entry name" value="EPSP_synthase"/>
    <property type="match status" value="1"/>
</dbReference>
<dbReference type="InterPro" id="IPR013792">
    <property type="entry name" value="RNA3'P_cycl/enolpyr_Trfase_a/b"/>
</dbReference>
<dbReference type="InterPro" id="IPR036968">
    <property type="entry name" value="Enolpyruvate_Tfrase_sf"/>
</dbReference>
<keyword evidence="1" id="KW-0808">Transferase</keyword>
<reference evidence="3 4" key="1">
    <citation type="submission" date="2015-01" db="EMBL/GenBank/DDBJ databases">
        <title>Genome of allotetraploid Gossypium barbadense reveals genomic plasticity and fiber elongation in cotton evolution.</title>
        <authorList>
            <person name="Chen X."/>
            <person name="Liu X."/>
            <person name="Zhao B."/>
            <person name="Zheng H."/>
            <person name="Hu Y."/>
            <person name="Lu G."/>
            <person name="Yang C."/>
            <person name="Chen J."/>
            <person name="Shan C."/>
            <person name="Zhang L."/>
            <person name="Zhou Y."/>
            <person name="Wang L."/>
            <person name="Guo W."/>
            <person name="Bai Y."/>
            <person name="Ruan J."/>
            <person name="Shangguan X."/>
            <person name="Mao Y."/>
            <person name="Jiang J."/>
            <person name="Zhu Y."/>
            <person name="Lei J."/>
            <person name="Kang H."/>
            <person name="Chen S."/>
            <person name="He X."/>
            <person name="Wang R."/>
            <person name="Wang Y."/>
            <person name="Chen J."/>
            <person name="Wang L."/>
            <person name="Yu S."/>
            <person name="Wang B."/>
            <person name="Wei J."/>
            <person name="Song S."/>
            <person name="Lu X."/>
            <person name="Gao Z."/>
            <person name="Gu W."/>
            <person name="Deng X."/>
            <person name="Ma D."/>
            <person name="Wang S."/>
            <person name="Liang W."/>
            <person name="Fang L."/>
            <person name="Cai C."/>
            <person name="Zhu X."/>
            <person name="Zhou B."/>
            <person name="Zhang Y."/>
            <person name="Chen Z."/>
            <person name="Xu S."/>
            <person name="Zhu R."/>
            <person name="Wang S."/>
            <person name="Zhang T."/>
            <person name="Zhao G."/>
        </authorList>
    </citation>
    <scope>NUCLEOTIDE SEQUENCE [LARGE SCALE GENOMIC DNA]</scope>
    <source>
        <strain evidence="4">cv. Xinhai21</strain>
        <tissue evidence="3">Leaf</tissue>
    </source>
</reference>
<dbReference type="EMBL" id="KZ667680">
    <property type="protein sequence ID" value="PPR90258.1"/>
    <property type="molecule type" value="Genomic_DNA"/>
</dbReference>
<dbReference type="GO" id="GO:0016765">
    <property type="term" value="F:transferase activity, transferring alkyl or aryl (other than methyl) groups"/>
    <property type="evidence" value="ECO:0007669"/>
    <property type="project" value="InterPro"/>
</dbReference>
<gene>
    <name evidence="3" type="ORF">GOBAR_AA30428</name>
</gene>
<proteinExistence type="predicted"/>
<dbReference type="Proteomes" id="UP000239757">
    <property type="component" value="Unassembled WGS sequence"/>
</dbReference>
<feature type="domain" description="Enolpyruvate transferase" evidence="2">
    <location>
        <begin position="34"/>
        <end position="75"/>
    </location>
</feature>